<name>A0A0A0JVX7_9MICO</name>
<comment type="caution">
    <text evidence="3">The sequence shown here is derived from an EMBL/GenBank/DDBJ whole genome shotgun (WGS) entry which is preliminary data.</text>
</comment>
<evidence type="ECO:0000313" key="3">
    <source>
        <dbReference type="EMBL" id="KGN40839.1"/>
    </source>
</evidence>
<gene>
    <name evidence="3" type="ORF">N801_11035</name>
</gene>
<feature type="chain" id="PRO_5039418252" evidence="2">
    <location>
        <begin position="17"/>
        <end position="248"/>
    </location>
</feature>
<dbReference type="Proteomes" id="UP000030013">
    <property type="component" value="Unassembled WGS sequence"/>
</dbReference>
<feature type="signal peptide" evidence="2">
    <location>
        <begin position="1"/>
        <end position="16"/>
    </location>
</feature>
<dbReference type="OrthoDB" id="4868297at2"/>
<dbReference type="EMBL" id="AVPL01000030">
    <property type="protein sequence ID" value="KGN40839.1"/>
    <property type="molecule type" value="Genomic_DNA"/>
</dbReference>
<sequence>MALLVVVLGAMFGAAAHFGGASDRPPPAAPHQSAPDARVPSAVPSLPDGTTDVALQEGLARIASTPRYEAKSTTPRITGAATEQADLYSNEFVRRLLSRDYTKVTRDSHLAWVQAESAATTEPLVIGLVPKSARDRFAVWSVTDATAGPAPVPSQTEWTQLASRHTVDVAEVERVQQPTVWTNAVASGRITDPGVTAREVSAMVTRTSAAGTQRFSVAVSLNLEGPPVRTAFGVVGVITFTSIPVGPS</sequence>
<evidence type="ECO:0000313" key="4">
    <source>
        <dbReference type="Proteomes" id="UP000030013"/>
    </source>
</evidence>
<dbReference type="AlphaFoldDB" id="A0A0A0JVX7"/>
<organism evidence="3 4">
    <name type="scientific">Knoellia aerolata DSM 18566</name>
    <dbReference type="NCBI Taxonomy" id="1385519"/>
    <lineage>
        <taxon>Bacteria</taxon>
        <taxon>Bacillati</taxon>
        <taxon>Actinomycetota</taxon>
        <taxon>Actinomycetes</taxon>
        <taxon>Micrococcales</taxon>
        <taxon>Intrasporangiaceae</taxon>
        <taxon>Knoellia</taxon>
    </lineage>
</organism>
<protein>
    <submittedName>
        <fullName evidence="3">Uncharacterized protein</fullName>
    </submittedName>
</protein>
<evidence type="ECO:0000256" key="2">
    <source>
        <dbReference type="SAM" id="SignalP"/>
    </source>
</evidence>
<keyword evidence="2" id="KW-0732">Signal</keyword>
<keyword evidence="4" id="KW-1185">Reference proteome</keyword>
<dbReference type="RefSeq" id="WP_035937899.1">
    <property type="nucleotide sequence ID" value="NZ_AVPL01000030.1"/>
</dbReference>
<dbReference type="eggNOG" id="ENOG5030S4I">
    <property type="taxonomic scope" value="Bacteria"/>
</dbReference>
<reference evidence="3 4" key="1">
    <citation type="submission" date="2013-08" db="EMBL/GenBank/DDBJ databases">
        <title>The genome sequence of Knoellia aerolata.</title>
        <authorList>
            <person name="Zhu W."/>
            <person name="Wang G."/>
        </authorList>
    </citation>
    <scope>NUCLEOTIDE SEQUENCE [LARGE SCALE GENOMIC DNA]</scope>
    <source>
        <strain evidence="3 4">DSM 18566</strain>
    </source>
</reference>
<accession>A0A0A0JVX7</accession>
<dbReference type="STRING" id="1385519.N801_11035"/>
<feature type="region of interest" description="Disordered" evidence="1">
    <location>
        <begin position="22"/>
        <end position="48"/>
    </location>
</feature>
<evidence type="ECO:0000256" key="1">
    <source>
        <dbReference type="SAM" id="MobiDB-lite"/>
    </source>
</evidence>
<proteinExistence type="predicted"/>